<evidence type="ECO:0000256" key="2">
    <source>
        <dbReference type="ARBA" id="ARBA00022722"/>
    </source>
</evidence>
<evidence type="ECO:0000313" key="6">
    <source>
        <dbReference type="Proteomes" id="UP001501682"/>
    </source>
</evidence>
<keyword evidence="3" id="KW-0378">Hydrolase</keyword>
<protein>
    <submittedName>
        <fullName evidence="5">Endonuclease/exonuclease/phosphatase family protein</fullName>
    </submittedName>
</protein>
<dbReference type="PANTHER" id="PTHR11371:SF31">
    <property type="entry name" value="EXTRACELLULAR NUCLEASE"/>
    <property type="match status" value="1"/>
</dbReference>
<dbReference type="Proteomes" id="UP001501682">
    <property type="component" value="Unassembled WGS sequence"/>
</dbReference>
<dbReference type="InterPro" id="IPR036691">
    <property type="entry name" value="Endo/exonu/phosph_ase_sf"/>
</dbReference>
<evidence type="ECO:0000256" key="1">
    <source>
        <dbReference type="ARBA" id="ARBA00007359"/>
    </source>
</evidence>
<dbReference type="InterPro" id="IPR016202">
    <property type="entry name" value="DNase_I"/>
</dbReference>
<comment type="caution">
    <text evidence="5">The sequence shown here is derived from an EMBL/GenBank/DDBJ whole genome shotgun (WGS) entry which is preliminary data.</text>
</comment>
<evidence type="ECO:0000259" key="4">
    <source>
        <dbReference type="Pfam" id="PF03372"/>
    </source>
</evidence>
<keyword evidence="5" id="KW-0255">Endonuclease</keyword>
<dbReference type="PANTHER" id="PTHR11371">
    <property type="entry name" value="DEOXYRIBONUCLEASE"/>
    <property type="match status" value="1"/>
</dbReference>
<dbReference type="Pfam" id="PF03372">
    <property type="entry name" value="Exo_endo_phos"/>
    <property type="match status" value="1"/>
</dbReference>
<dbReference type="SMART" id="SM00476">
    <property type="entry name" value="DNaseIc"/>
    <property type="match status" value="1"/>
</dbReference>
<evidence type="ECO:0000313" key="5">
    <source>
        <dbReference type="EMBL" id="GAA4242799.1"/>
    </source>
</evidence>
<dbReference type="EMBL" id="BAABCB010000015">
    <property type="protein sequence ID" value="GAA4242799.1"/>
    <property type="molecule type" value="Genomic_DNA"/>
</dbReference>
<dbReference type="SUPFAM" id="SSF56219">
    <property type="entry name" value="DNase I-like"/>
    <property type="match status" value="1"/>
</dbReference>
<comment type="similarity">
    <text evidence="1">Belongs to the DNase I family.</text>
</comment>
<organism evidence="5 6">
    <name type="scientific">Winogradskyella damuponensis</name>
    <dbReference type="NCBI Taxonomy" id="943939"/>
    <lineage>
        <taxon>Bacteria</taxon>
        <taxon>Pseudomonadati</taxon>
        <taxon>Bacteroidota</taxon>
        <taxon>Flavobacteriia</taxon>
        <taxon>Flavobacteriales</taxon>
        <taxon>Flavobacteriaceae</taxon>
        <taxon>Winogradskyella</taxon>
    </lineage>
</organism>
<dbReference type="RefSeq" id="WP_344713645.1">
    <property type="nucleotide sequence ID" value="NZ_BAABCB010000015.1"/>
</dbReference>
<sequence length="324" mass="37459">MISNFIHKRISFFLFLFLFLIVSCVSREGDGGAKSKTKFIYKPVVINGVKYTDQDINQAESVLQLKNTLKLITWNIQDLGQTKNAEEIAFIVDVLKDFDIVAIQEVVAKHPAGAQKVAQIADELNRKGAKWDYRISDPTKSPSVYMSERYAYLWKTSKIDIQGRAYLDKELAEEIVREPYIAEFKEKSTGYKFHVVNFHSRKHDDNPELEIIHFKNYQERLNTDKLLIVGDFNLNEKHEVWNNLYVQGFKSAVINQKTTLKRKCGYGSYRSHAIDNIYYSKQVKAVNTGVVDYIQNCENLAPARRISDHLPVFIEFNIESNNND</sequence>
<proteinExistence type="inferred from homology"/>
<gene>
    <name evidence="5" type="ORF">GCM10022292_14560</name>
</gene>
<feature type="domain" description="Endonuclease/exonuclease/phosphatase" evidence="4">
    <location>
        <begin position="72"/>
        <end position="309"/>
    </location>
</feature>
<dbReference type="GO" id="GO:0004519">
    <property type="term" value="F:endonuclease activity"/>
    <property type="evidence" value="ECO:0007669"/>
    <property type="project" value="UniProtKB-KW"/>
</dbReference>
<dbReference type="InterPro" id="IPR005135">
    <property type="entry name" value="Endo/exonuclease/phosphatase"/>
</dbReference>
<keyword evidence="6" id="KW-1185">Reference proteome</keyword>
<keyword evidence="2" id="KW-0540">Nuclease</keyword>
<name>A0ABP8CSK9_9FLAO</name>
<evidence type="ECO:0000256" key="3">
    <source>
        <dbReference type="ARBA" id="ARBA00022801"/>
    </source>
</evidence>
<dbReference type="CDD" id="cd10283">
    <property type="entry name" value="MnuA_DNase1-like"/>
    <property type="match status" value="1"/>
</dbReference>
<reference evidence="6" key="1">
    <citation type="journal article" date="2019" name="Int. J. Syst. Evol. Microbiol.">
        <title>The Global Catalogue of Microorganisms (GCM) 10K type strain sequencing project: providing services to taxonomists for standard genome sequencing and annotation.</title>
        <authorList>
            <consortium name="The Broad Institute Genomics Platform"/>
            <consortium name="The Broad Institute Genome Sequencing Center for Infectious Disease"/>
            <person name="Wu L."/>
            <person name="Ma J."/>
        </authorList>
    </citation>
    <scope>NUCLEOTIDE SEQUENCE [LARGE SCALE GENOMIC DNA]</scope>
    <source>
        <strain evidence="6">JCM 17633</strain>
    </source>
</reference>
<dbReference type="Gene3D" id="3.60.10.10">
    <property type="entry name" value="Endonuclease/exonuclease/phosphatase"/>
    <property type="match status" value="1"/>
</dbReference>
<accession>A0ABP8CSK9</accession>